<dbReference type="VEuPathDB" id="VectorBase:PPAI004302"/>
<sequence>MYVTYLHYFCGAFSATPSREVRLHDDLPSFELVSSPETFVGYGATIISIYIFSRGISNDCRNFSETQLAICHEFKSTVQVINFLTVI</sequence>
<dbReference type="EMBL" id="AJVK01012972">
    <property type="status" value="NOT_ANNOTATED_CDS"/>
    <property type="molecule type" value="Genomic_DNA"/>
</dbReference>
<proteinExistence type="predicted"/>
<organism evidence="1 2">
    <name type="scientific">Phlebotomus papatasi</name>
    <name type="common">Sandfly</name>
    <dbReference type="NCBI Taxonomy" id="29031"/>
    <lineage>
        <taxon>Eukaryota</taxon>
        <taxon>Metazoa</taxon>
        <taxon>Ecdysozoa</taxon>
        <taxon>Arthropoda</taxon>
        <taxon>Hexapoda</taxon>
        <taxon>Insecta</taxon>
        <taxon>Pterygota</taxon>
        <taxon>Neoptera</taxon>
        <taxon>Endopterygota</taxon>
        <taxon>Diptera</taxon>
        <taxon>Nematocera</taxon>
        <taxon>Psychodoidea</taxon>
        <taxon>Psychodidae</taxon>
        <taxon>Phlebotomus</taxon>
        <taxon>Phlebotomus</taxon>
    </lineage>
</organism>
<dbReference type="EnsemblMetazoa" id="PPAI004302-RA">
    <property type="protein sequence ID" value="PPAI004302-PA"/>
    <property type="gene ID" value="PPAI004302"/>
</dbReference>
<dbReference type="EMBL" id="AJVK01012973">
    <property type="status" value="NOT_ANNOTATED_CDS"/>
    <property type="molecule type" value="Genomic_DNA"/>
</dbReference>
<evidence type="ECO:0000313" key="1">
    <source>
        <dbReference type="EnsemblMetazoa" id="PPAI004302-PA"/>
    </source>
</evidence>
<dbReference type="AlphaFoldDB" id="A0A1B0D9J0"/>
<dbReference type="Proteomes" id="UP000092462">
    <property type="component" value="Unassembled WGS sequence"/>
</dbReference>
<name>A0A1B0D9J0_PHLPP</name>
<evidence type="ECO:0000313" key="2">
    <source>
        <dbReference type="Proteomes" id="UP000092462"/>
    </source>
</evidence>
<reference evidence="1" key="1">
    <citation type="submission" date="2022-08" db="UniProtKB">
        <authorList>
            <consortium name="EnsemblMetazoa"/>
        </authorList>
    </citation>
    <scope>IDENTIFICATION</scope>
    <source>
        <strain evidence="1">Israel</strain>
    </source>
</reference>
<accession>A0A1B0D9J0</accession>
<dbReference type="EMBL" id="AJVK01012971">
    <property type="status" value="NOT_ANNOTATED_CDS"/>
    <property type="molecule type" value="Genomic_DNA"/>
</dbReference>
<protein>
    <submittedName>
        <fullName evidence="1">Uncharacterized protein</fullName>
    </submittedName>
</protein>
<keyword evidence="2" id="KW-1185">Reference proteome</keyword>